<evidence type="ECO:0000259" key="2">
    <source>
        <dbReference type="Pfam" id="PF20434"/>
    </source>
</evidence>
<dbReference type="PANTHER" id="PTHR48081">
    <property type="entry name" value="AB HYDROLASE SUPERFAMILY PROTEIN C4A8.06C"/>
    <property type="match status" value="1"/>
</dbReference>
<name>A0A7K3MAD7_9ACTN</name>
<dbReference type="EMBL" id="WLZY01000007">
    <property type="protein sequence ID" value="NDL59358.1"/>
    <property type="molecule type" value="Genomic_DNA"/>
</dbReference>
<dbReference type="Proteomes" id="UP000460435">
    <property type="component" value="Unassembled WGS sequence"/>
</dbReference>
<gene>
    <name evidence="3" type="ORF">F7O44_20005</name>
</gene>
<dbReference type="Gene3D" id="3.40.50.1820">
    <property type="entry name" value="alpha/beta hydrolase"/>
    <property type="match status" value="1"/>
</dbReference>
<feature type="domain" description="BD-FAE-like" evidence="2">
    <location>
        <begin position="30"/>
        <end position="228"/>
    </location>
</feature>
<keyword evidence="4" id="KW-1185">Reference proteome</keyword>
<dbReference type="RefSeq" id="WP_162452053.1">
    <property type="nucleotide sequence ID" value="NZ_WLZY01000007.1"/>
</dbReference>
<accession>A0A7K3MAD7</accession>
<evidence type="ECO:0000256" key="1">
    <source>
        <dbReference type="ARBA" id="ARBA00022801"/>
    </source>
</evidence>
<sequence length="275" mass="29002">MSDPRSVLTRPAPPPDLTVSYGPLPDHVADVWLPDDAGPAPLCVVVHGGFWRSKFDRTHTGPQCAAFAAAGLATVSIEYRRTGDGGGWPATFDDVALALDTIASVVSAAAPGRVDTGRVAHVGHSAGGHLAVWAASRHQLPENSRWWRPSPDAAVRGVVSLAGVMDLASAATARLDDGATQTLLGGDPDTVPDRYDLCDPLRLTPPGVPVVLIHGTDDDHVPPEFSHRYAAVAGQTVDLVSLPEIEHFGVIDPMSTAWPVVQEHVSALLRAIDDR</sequence>
<evidence type="ECO:0000313" key="3">
    <source>
        <dbReference type="EMBL" id="NDL59358.1"/>
    </source>
</evidence>
<dbReference type="GO" id="GO:0016787">
    <property type="term" value="F:hydrolase activity"/>
    <property type="evidence" value="ECO:0007669"/>
    <property type="project" value="UniProtKB-KW"/>
</dbReference>
<dbReference type="InterPro" id="IPR050300">
    <property type="entry name" value="GDXG_lipolytic_enzyme"/>
</dbReference>
<organism evidence="3 4">
    <name type="scientific">Phytoactinopolyspora mesophila</name>
    <dbReference type="NCBI Taxonomy" id="2650750"/>
    <lineage>
        <taxon>Bacteria</taxon>
        <taxon>Bacillati</taxon>
        <taxon>Actinomycetota</taxon>
        <taxon>Actinomycetes</taxon>
        <taxon>Jiangellales</taxon>
        <taxon>Jiangellaceae</taxon>
        <taxon>Phytoactinopolyspora</taxon>
    </lineage>
</organism>
<reference evidence="3 4" key="1">
    <citation type="submission" date="2019-11" db="EMBL/GenBank/DDBJ databases">
        <authorList>
            <person name="Li X.-J."/>
            <person name="Feng X.-M."/>
        </authorList>
    </citation>
    <scope>NUCLEOTIDE SEQUENCE [LARGE SCALE GENOMIC DNA]</scope>
    <source>
        <strain evidence="3 4">XMNu-373</strain>
    </source>
</reference>
<keyword evidence="1 3" id="KW-0378">Hydrolase</keyword>
<dbReference type="InterPro" id="IPR049492">
    <property type="entry name" value="BD-FAE-like_dom"/>
</dbReference>
<dbReference type="SUPFAM" id="SSF53474">
    <property type="entry name" value="alpha/beta-Hydrolases"/>
    <property type="match status" value="1"/>
</dbReference>
<evidence type="ECO:0000313" key="4">
    <source>
        <dbReference type="Proteomes" id="UP000460435"/>
    </source>
</evidence>
<protein>
    <submittedName>
        <fullName evidence="3">Alpha/beta hydrolase fold domain-containing protein</fullName>
    </submittedName>
</protein>
<dbReference type="Pfam" id="PF20434">
    <property type="entry name" value="BD-FAE"/>
    <property type="match status" value="1"/>
</dbReference>
<proteinExistence type="predicted"/>
<dbReference type="AlphaFoldDB" id="A0A7K3MAD7"/>
<comment type="caution">
    <text evidence="3">The sequence shown here is derived from an EMBL/GenBank/DDBJ whole genome shotgun (WGS) entry which is preliminary data.</text>
</comment>
<dbReference type="InterPro" id="IPR029058">
    <property type="entry name" value="AB_hydrolase_fold"/>
</dbReference>